<accession>A0A9D2KW91</accession>
<dbReference type="Proteomes" id="UP000823862">
    <property type="component" value="Unassembled WGS sequence"/>
</dbReference>
<organism evidence="1 2">
    <name type="scientific">Candidatus Bacteroides avicola</name>
    <dbReference type="NCBI Taxonomy" id="2838468"/>
    <lineage>
        <taxon>Bacteria</taxon>
        <taxon>Pseudomonadati</taxon>
        <taxon>Bacteroidota</taxon>
        <taxon>Bacteroidia</taxon>
        <taxon>Bacteroidales</taxon>
        <taxon>Bacteroidaceae</taxon>
        <taxon>Bacteroides</taxon>
    </lineage>
</organism>
<evidence type="ECO:0000313" key="1">
    <source>
        <dbReference type="EMBL" id="HJA85999.1"/>
    </source>
</evidence>
<dbReference type="AlphaFoldDB" id="A0A9D2KW91"/>
<reference evidence="1" key="1">
    <citation type="journal article" date="2021" name="PeerJ">
        <title>Extensive microbial diversity within the chicken gut microbiome revealed by metagenomics and culture.</title>
        <authorList>
            <person name="Gilroy R."/>
            <person name="Ravi A."/>
            <person name="Getino M."/>
            <person name="Pursley I."/>
            <person name="Horton D.L."/>
            <person name="Alikhan N.F."/>
            <person name="Baker D."/>
            <person name="Gharbi K."/>
            <person name="Hall N."/>
            <person name="Watson M."/>
            <person name="Adriaenssens E.M."/>
            <person name="Foster-Nyarko E."/>
            <person name="Jarju S."/>
            <person name="Secka A."/>
            <person name="Antonio M."/>
            <person name="Oren A."/>
            <person name="Chaudhuri R.R."/>
            <person name="La Ragione R."/>
            <person name="Hildebrand F."/>
            <person name="Pallen M.J."/>
        </authorList>
    </citation>
    <scope>NUCLEOTIDE SEQUENCE</scope>
    <source>
        <strain evidence="1">ChiHjej12B11-9795</strain>
    </source>
</reference>
<proteinExistence type="predicted"/>
<reference evidence="1" key="2">
    <citation type="submission" date="2021-04" db="EMBL/GenBank/DDBJ databases">
        <authorList>
            <person name="Gilroy R."/>
        </authorList>
    </citation>
    <scope>NUCLEOTIDE SEQUENCE</scope>
    <source>
        <strain evidence="1">ChiHjej12B11-9795</strain>
    </source>
</reference>
<gene>
    <name evidence="1" type="ORF">H9950_07405</name>
</gene>
<name>A0A9D2KW91_9BACE</name>
<comment type="caution">
    <text evidence="1">The sequence shown here is derived from an EMBL/GenBank/DDBJ whole genome shotgun (WGS) entry which is preliminary data.</text>
</comment>
<dbReference type="EMBL" id="DWZI01000038">
    <property type="protein sequence ID" value="HJA85999.1"/>
    <property type="molecule type" value="Genomic_DNA"/>
</dbReference>
<protein>
    <submittedName>
        <fullName evidence="1">Uncharacterized protein</fullName>
    </submittedName>
</protein>
<sequence>MDYEELVQKNQAGEISDLEFLLAQEELAPAYKEAMKESLQEINDETARKWLLQYENDKLYGHGDSW</sequence>
<evidence type="ECO:0000313" key="2">
    <source>
        <dbReference type="Proteomes" id="UP000823862"/>
    </source>
</evidence>